<evidence type="ECO:0000256" key="1">
    <source>
        <dbReference type="SAM" id="MobiDB-lite"/>
    </source>
</evidence>
<evidence type="ECO:0000313" key="2">
    <source>
        <dbReference type="EMBL" id="VDO75120.1"/>
    </source>
</evidence>
<dbReference type="Proteomes" id="UP000050761">
    <property type="component" value="Unassembled WGS sequence"/>
</dbReference>
<organism evidence="3 4">
    <name type="scientific">Heligmosomoides polygyrus</name>
    <name type="common">Parasitic roundworm</name>
    <dbReference type="NCBI Taxonomy" id="6339"/>
    <lineage>
        <taxon>Eukaryota</taxon>
        <taxon>Metazoa</taxon>
        <taxon>Ecdysozoa</taxon>
        <taxon>Nematoda</taxon>
        <taxon>Chromadorea</taxon>
        <taxon>Rhabditida</taxon>
        <taxon>Rhabditina</taxon>
        <taxon>Rhabditomorpha</taxon>
        <taxon>Strongyloidea</taxon>
        <taxon>Heligmosomidae</taxon>
        <taxon>Heligmosomoides</taxon>
    </lineage>
</organism>
<evidence type="ECO:0000313" key="4">
    <source>
        <dbReference type="WBParaSite" id="HPBE_0000814601-mRNA-1"/>
    </source>
</evidence>
<sequence length="127" mass="13509">MEMYVRRLSIRSPKGPSSQVGSRTPPSCDSKERQQRQKSYGEQAAYQGAYSCRPTRWAAAGSRPAGGRLGEAGDSFMHQVISSSLTSSSAQCALVANAPAQWNDRRHSRCYSSTLSSTDCASGAGAG</sequence>
<accession>A0A183FLK0</accession>
<reference evidence="2 3" key="1">
    <citation type="submission" date="2018-11" db="EMBL/GenBank/DDBJ databases">
        <authorList>
            <consortium name="Pathogen Informatics"/>
        </authorList>
    </citation>
    <scope>NUCLEOTIDE SEQUENCE [LARGE SCALE GENOMIC DNA]</scope>
</reference>
<dbReference type="AlphaFoldDB" id="A0A183FLK0"/>
<accession>A0A3P7XL37</accession>
<protein>
    <submittedName>
        <fullName evidence="2 4">Uncharacterized protein</fullName>
    </submittedName>
</protein>
<dbReference type="WBParaSite" id="HPBE_0000814601-mRNA-1">
    <property type="protein sequence ID" value="HPBE_0000814601-mRNA-1"/>
    <property type="gene ID" value="HPBE_0000814601"/>
</dbReference>
<name>A0A183FLK0_HELPZ</name>
<dbReference type="EMBL" id="UZAH01026069">
    <property type="protein sequence ID" value="VDO75120.1"/>
    <property type="molecule type" value="Genomic_DNA"/>
</dbReference>
<reference evidence="4" key="2">
    <citation type="submission" date="2019-09" db="UniProtKB">
        <authorList>
            <consortium name="WormBaseParasite"/>
        </authorList>
    </citation>
    <scope>IDENTIFICATION</scope>
</reference>
<feature type="region of interest" description="Disordered" evidence="1">
    <location>
        <begin position="1"/>
        <end position="43"/>
    </location>
</feature>
<evidence type="ECO:0000313" key="3">
    <source>
        <dbReference type="Proteomes" id="UP000050761"/>
    </source>
</evidence>
<keyword evidence="3" id="KW-1185">Reference proteome</keyword>
<feature type="compositionally biased region" description="Polar residues" evidence="1">
    <location>
        <begin position="15"/>
        <end position="27"/>
    </location>
</feature>
<proteinExistence type="predicted"/>
<gene>
    <name evidence="2" type="ORF">HPBE_LOCUS8147</name>
</gene>